<feature type="transmembrane region" description="Helical" evidence="14">
    <location>
        <begin position="26"/>
        <end position="48"/>
    </location>
</feature>
<keyword evidence="12 13" id="KW-0807">Transducer</keyword>
<keyword evidence="5 14" id="KW-0552">Olfaction</keyword>
<dbReference type="SUPFAM" id="SSF81321">
    <property type="entry name" value="Family A G protein-coupled receptor-like"/>
    <property type="match status" value="1"/>
</dbReference>
<sequence>VLHPVNNSYTVFIFSGFQGVREHRRFLFIPFFILFVLIIFCNSAIIYLIKSAPSLHSPMYFLIAAIAAIDMTVPVTFVPKMLFNFLCDWNEISLLGCLIQMYFVHFVASFESAILLIMAIDRYVAICNPLRYNDYINSSSFLIAFIAAVLRSFILIFLIVLMAGSLSYCLSNVIEHCYCEHMALVSLACGNTSKNNIMGLVAMCLLIGFDLLFILISYIKIFSVVVKSACGVERQKAIHTCSTHLIVILMTYLSAFCSLIAYRVKHSISSDVHILIGVLYLLLPCCCNPIIYGLRTKEIRDQIMKKISNMGS</sequence>
<gene>
    <name evidence="16" type="primary">LOC114651065</name>
</gene>
<dbReference type="GeneTree" id="ENSGT01150000286905"/>
<evidence type="ECO:0000256" key="13">
    <source>
        <dbReference type="RuleBase" id="RU000688"/>
    </source>
</evidence>
<evidence type="ECO:0000256" key="11">
    <source>
        <dbReference type="ARBA" id="ARBA00023180"/>
    </source>
</evidence>
<evidence type="ECO:0000256" key="8">
    <source>
        <dbReference type="ARBA" id="ARBA00023136"/>
    </source>
</evidence>
<dbReference type="InterPro" id="IPR050402">
    <property type="entry name" value="OR51/52/56-like"/>
</dbReference>
<keyword evidence="17" id="KW-1185">Reference proteome</keyword>
<feature type="domain" description="G-protein coupled receptors family 1 profile" evidence="15">
    <location>
        <begin position="41"/>
        <end position="292"/>
    </location>
</feature>
<dbReference type="GO" id="GO:0004930">
    <property type="term" value="F:G protein-coupled receptor activity"/>
    <property type="evidence" value="ECO:0007669"/>
    <property type="project" value="UniProtKB-KW"/>
</dbReference>
<dbReference type="PANTHER" id="PTHR26450:SF391">
    <property type="entry name" value="ODORANT RECEPTOR-RELATED"/>
    <property type="match status" value="1"/>
</dbReference>
<keyword evidence="2 14" id="KW-1003">Cell membrane</keyword>
<feature type="transmembrane region" description="Helical" evidence="14">
    <location>
        <begin position="141"/>
        <end position="163"/>
    </location>
</feature>
<proteinExistence type="inferred from homology"/>
<evidence type="ECO:0000256" key="6">
    <source>
        <dbReference type="ARBA" id="ARBA00022989"/>
    </source>
</evidence>
<evidence type="ECO:0000256" key="12">
    <source>
        <dbReference type="ARBA" id="ARBA00023224"/>
    </source>
</evidence>
<keyword evidence="10 13" id="KW-0675">Receptor</keyword>
<evidence type="ECO:0000259" key="15">
    <source>
        <dbReference type="PROSITE" id="PS50262"/>
    </source>
</evidence>
<protein>
    <recommendedName>
        <fullName evidence="14">Olfactory receptor</fullName>
    </recommendedName>
</protein>
<accession>A0A8C4RU85</accession>
<dbReference type="Ensembl" id="ENSECRT00000007831.1">
    <property type="protein sequence ID" value="ENSECRP00000007708.1"/>
    <property type="gene ID" value="ENSECRG00000005141.1"/>
</dbReference>
<keyword evidence="4 13" id="KW-0812">Transmembrane</keyword>
<keyword evidence="9" id="KW-1015">Disulfide bond</keyword>
<evidence type="ECO:0000313" key="17">
    <source>
        <dbReference type="Proteomes" id="UP000694620"/>
    </source>
</evidence>
<evidence type="ECO:0000256" key="4">
    <source>
        <dbReference type="ARBA" id="ARBA00022692"/>
    </source>
</evidence>
<comment type="subcellular location">
    <subcellularLocation>
        <location evidence="1 14">Cell membrane</location>
        <topology evidence="1 14">Multi-pass membrane protein</topology>
    </subcellularLocation>
</comment>
<organism evidence="16 17">
    <name type="scientific">Erpetoichthys calabaricus</name>
    <name type="common">Rope fish</name>
    <name type="synonym">Calamoichthys calabaricus</name>
    <dbReference type="NCBI Taxonomy" id="27687"/>
    <lineage>
        <taxon>Eukaryota</taxon>
        <taxon>Metazoa</taxon>
        <taxon>Chordata</taxon>
        <taxon>Craniata</taxon>
        <taxon>Vertebrata</taxon>
        <taxon>Euteleostomi</taxon>
        <taxon>Actinopterygii</taxon>
        <taxon>Polypteriformes</taxon>
        <taxon>Polypteridae</taxon>
        <taxon>Erpetoichthys</taxon>
    </lineage>
</organism>
<dbReference type="PROSITE" id="PS00237">
    <property type="entry name" value="G_PROTEIN_RECEP_F1_1"/>
    <property type="match status" value="1"/>
</dbReference>
<dbReference type="GO" id="GO:0004984">
    <property type="term" value="F:olfactory receptor activity"/>
    <property type="evidence" value="ECO:0007669"/>
    <property type="project" value="InterPro"/>
</dbReference>
<feature type="transmembrane region" description="Helical" evidence="14">
    <location>
        <begin position="99"/>
        <end position="120"/>
    </location>
</feature>
<evidence type="ECO:0000256" key="10">
    <source>
        <dbReference type="ARBA" id="ARBA00023170"/>
    </source>
</evidence>
<comment type="similarity">
    <text evidence="13">Belongs to the G-protein coupled receptor 1 family.</text>
</comment>
<evidence type="ECO:0000256" key="3">
    <source>
        <dbReference type="ARBA" id="ARBA00022606"/>
    </source>
</evidence>
<dbReference type="FunFam" id="1.20.1070.10:FF:000024">
    <property type="entry name" value="Olfactory receptor"/>
    <property type="match status" value="1"/>
</dbReference>
<keyword evidence="8 14" id="KW-0472">Membrane</keyword>
<dbReference type="InterPro" id="IPR000725">
    <property type="entry name" value="Olfact_rcpt"/>
</dbReference>
<feature type="transmembrane region" description="Helical" evidence="14">
    <location>
        <begin position="240"/>
        <end position="262"/>
    </location>
</feature>
<evidence type="ECO:0000256" key="14">
    <source>
        <dbReference type="RuleBase" id="RU363047"/>
    </source>
</evidence>
<evidence type="ECO:0000256" key="9">
    <source>
        <dbReference type="ARBA" id="ARBA00023157"/>
    </source>
</evidence>
<keyword evidence="6 14" id="KW-1133">Transmembrane helix</keyword>
<evidence type="ECO:0000256" key="7">
    <source>
        <dbReference type="ARBA" id="ARBA00023040"/>
    </source>
</evidence>
<evidence type="ECO:0000313" key="16">
    <source>
        <dbReference type="Ensembl" id="ENSECRP00000007708.1"/>
    </source>
</evidence>
<dbReference type="AlphaFoldDB" id="A0A8C4RU85"/>
<dbReference type="PRINTS" id="PR00237">
    <property type="entry name" value="GPCRRHODOPSN"/>
</dbReference>
<dbReference type="PROSITE" id="PS50262">
    <property type="entry name" value="G_PROTEIN_RECEP_F1_2"/>
    <property type="match status" value="1"/>
</dbReference>
<dbReference type="PANTHER" id="PTHR26450">
    <property type="entry name" value="OLFACTORY RECEPTOR 56B1-RELATED"/>
    <property type="match status" value="1"/>
</dbReference>
<keyword evidence="11" id="KW-0325">Glycoprotein</keyword>
<reference evidence="16" key="1">
    <citation type="submission" date="2021-06" db="EMBL/GenBank/DDBJ databases">
        <authorList>
            <consortium name="Wellcome Sanger Institute Data Sharing"/>
        </authorList>
    </citation>
    <scope>NUCLEOTIDE SEQUENCE [LARGE SCALE GENOMIC DNA]</scope>
</reference>
<evidence type="ECO:0000256" key="2">
    <source>
        <dbReference type="ARBA" id="ARBA00022475"/>
    </source>
</evidence>
<keyword evidence="3 14" id="KW-0716">Sensory transduction</keyword>
<feature type="transmembrane region" description="Helical" evidence="14">
    <location>
        <begin position="60"/>
        <end position="79"/>
    </location>
</feature>
<dbReference type="Gene3D" id="1.20.1070.10">
    <property type="entry name" value="Rhodopsin 7-helix transmembrane proteins"/>
    <property type="match status" value="1"/>
</dbReference>
<dbReference type="InterPro" id="IPR000276">
    <property type="entry name" value="GPCR_Rhodpsn"/>
</dbReference>
<reference evidence="16" key="3">
    <citation type="submission" date="2025-09" db="UniProtKB">
        <authorList>
            <consortium name="Ensembl"/>
        </authorList>
    </citation>
    <scope>IDENTIFICATION</scope>
</reference>
<name>A0A8C4RU85_ERPCA</name>
<evidence type="ECO:0000256" key="5">
    <source>
        <dbReference type="ARBA" id="ARBA00022725"/>
    </source>
</evidence>
<feature type="transmembrane region" description="Helical" evidence="14">
    <location>
        <begin position="274"/>
        <end position="294"/>
    </location>
</feature>
<reference evidence="16" key="2">
    <citation type="submission" date="2025-08" db="UniProtKB">
        <authorList>
            <consortium name="Ensembl"/>
        </authorList>
    </citation>
    <scope>IDENTIFICATION</scope>
</reference>
<feature type="transmembrane region" description="Helical" evidence="14">
    <location>
        <begin position="197"/>
        <end position="219"/>
    </location>
</feature>
<dbReference type="Proteomes" id="UP000694620">
    <property type="component" value="Chromosome 4"/>
</dbReference>
<evidence type="ECO:0000256" key="1">
    <source>
        <dbReference type="ARBA" id="ARBA00004651"/>
    </source>
</evidence>
<dbReference type="InterPro" id="IPR017452">
    <property type="entry name" value="GPCR_Rhodpsn_7TM"/>
</dbReference>
<dbReference type="PRINTS" id="PR00245">
    <property type="entry name" value="OLFACTORYR"/>
</dbReference>
<dbReference type="SMART" id="SM01381">
    <property type="entry name" value="7TM_GPCR_Srsx"/>
    <property type="match status" value="1"/>
</dbReference>
<dbReference type="GO" id="GO:0005886">
    <property type="term" value="C:plasma membrane"/>
    <property type="evidence" value="ECO:0007669"/>
    <property type="project" value="UniProtKB-SubCell"/>
</dbReference>
<dbReference type="Pfam" id="PF13853">
    <property type="entry name" value="7tm_4"/>
    <property type="match status" value="1"/>
</dbReference>
<keyword evidence="7 13" id="KW-0297">G-protein coupled receptor</keyword>